<protein>
    <submittedName>
        <fullName evidence="1">Uncharacterized protein</fullName>
    </submittedName>
</protein>
<evidence type="ECO:0000313" key="1">
    <source>
        <dbReference type="EMBL" id="MBX36481.1"/>
    </source>
</evidence>
<dbReference type="AlphaFoldDB" id="A0A2P2N211"/>
<organism evidence="1">
    <name type="scientific">Rhizophora mucronata</name>
    <name type="common">Asiatic mangrove</name>
    <dbReference type="NCBI Taxonomy" id="61149"/>
    <lineage>
        <taxon>Eukaryota</taxon>
        <taxon>Viridiplantae</taxon>
        <taxon>Streptophyta</taxon>
        <taxon>Embryophyta</taxon>
        <taxon>Tracheophyta</taxon>
        <taxon>Spermatophyta</taxon>
        <taxon>Magnoliopsida</taxon>
        <taxon>eudicotyledons</taxon>
        <taxon>Gunneridae</taxon>
        <taxon>Pentapetalae</taxon>
        <taxon>rosids</taxon>
        <taxon>fabids</taxon>
        <taxon>Malpighiales</taxon>
        <taxon>Rhizophoraceae</taxon>
        <taxon>Rhizophora</taxon>
    </lineage>
</organism>
<accession>A0A2P2N211</accession>
<sequence>MMSKVMSLQFQRIKRWSCLRTVKVYQT</sequence>
<dbReference type="EMBL" id="GGEC01055997">
    <property type="protein sequence ID" value="MBX36481.1"/>
    <property type="molecule type" value="Transcribed_RNA"/>
</dbReference>
<name>A0A2P2N211_RHIMU</name>
<reference evidence="1" key="1">
    <citation type="submission" date="2018-02" db="EMBL/GenBank/DDBJ databases">
        <title>Rhizophora mucronata_Transcriptome.</title>
        <authorList>
            <person name="Meera S.P."/>
            <person name="Sreeshan A."/>
            <person name="Augustine A."/>
        </authorList>
    </citation>
    <scope>NUCLEOTIDE SEQUENCE</scope>
    <source>
        <tissue evidence="1">Leaf</tissue>
    </source>
</reference>
<proteinExistence type="predicted"/>